<evidence type="ECO:0000256" key="6">
    <source>
        <dbReference type="ARBA" id="ARBA00023053"/>
    </source>
</evidence>
<feature type="transmembrane region" description="Helical" evidence="10">
    <location>
        <begin position="156"/>
        <end position="177"/>
    </location>
</feature>
<evidence type="ECO:0000256" key="2">
    <source>
        <dbReference type="ARBA" id="ARBA00022448"/>
    </source>
</evidence>
<keyword evidence="5 10" id="KW-1133">Transmembrane helix</keyword>
<accession>A0A559KI84</accession>
<feature type="transmembrane region" description="Helical" evidence="10">
    <location>
        <begin position="113"/>
        <end position="135"/>
    </location>
</feature>
<evidence type="ECO:0000256" key="8">
    <source>
        <dbReference type="ARBA" id="ARBA00023136"/>
    </source>
</evidence>
<evidence type="ECO:0000256" key="4">
    <source>
        <dbReference type="ARBA" id="ARBA00022692"/>
    </source>
</evidence>
<dbReference type="InterPro" id="IPR004705">
    <property type="entry name" value="Cation/H_exchanger_CPA1_bac"/>
</dbReference>
<sequence>MEVFIVVLFMLVLIGVSNVIYRFVPFVPVPLIQIALGACMTMIPRGIHLPLEPELFFILFIAPLLYNDGKHTPREELWRLRAPILLLAVGLVFVTVFVVGYTIHWMIPAIPLPAAFGLAAILSPTDAVAVSALAGRIHLPKSLMRLLEGEALMNDASGLVAFKFAIAAAVTGVFSLQKAALDFVLIAVGGLAVGALAAFLIIGIRQLLRRAGLEDETMHMLLQLLTPFILYLVAEHLGVSGILAAVAGGIVHAVESERMEHVMPKLRHVSASTWSVLLFILNGLVFVILGTQIPGVTSIIFKDPGFNNVVVIGYAIVIFVLLLVLRFVWTLLFTKGGRIFGAGVPGKEAPSFKVLVMTTISGVRGAVTLAGAFSIPLFLQTGELFPERDLMIFLAACVILLSLLTASILLPLIAKKRVTADEAEKAKMEQEWQIHVMKAAVRQLQQESNEENEAAVESVIAEYTRLIQLLSMKDRDSPATPISRVRQEEVAMRLEALNMEREYIQERLERGTISEKHAEFYYRMLDHVELILANRVHLGVVVVKKLWGRLKAWLLGDKGAWSASFTEQDAEALRGLRIQCGQAVIQQMGPLCTPDTADDPTECVVAYYNQVISRLKAFQRHARRKEHALDESRKELHWIAVQAERDEVQQLYEQGTIDRALAGELRRTIRDREASMYEQDELG</sequence>
<comment type="similarity">
    <text evidence="10">Belongs to the monovalent cation:proton antiporter 1 (CPA1) transporter (TC 2.A.36) family.</text>
</comment>
<keyword evidence="7 10" id="KW-0406">Ion transport</keyword>
<evidence type="ECO:0000313" key="12">
    <source>
        <dbReference type="EMBL" id="TVY11844.1"/>
    </source>
</evidence>
<keyword evidence="2 10" id="KW-0813">Transport</keyword>
<dbReference type="GO" id="GO:0015385">
    <property type="term" value="F:sodium:proton antiporter activity"/>
    <property type="evidence" value="ECO:0007669"/>
    <property type="project" value="InterPro"/>
</dbReference>
<dbReference type="OrthoDB" id="9809206at2"/>
<gene>
    <name evidence="12" type="ORF">FPZ49_00690</name>
</gene>
<keyword evidence="13" id="KW-1185">Reference proteome</keyword>
<evidence type="ECO:0000256" key="9">
    <source>
        <dbReference type="ARBA" id="ARBA00023201"/>
    </source>
</evidence>
<feature type="domain" description="Cation/H+ exchanger transmembrane" evidence="11">
    <location>
        <begin position="12"/>
        <end position="415"/>
    </location>
</feature>
<evidence type="ECO:0000313" key="13">
    <source>
        <dbReference type="Proteomes" id="UP000317036"/>
    </source>
</evidence>
<protein>
    <submittedName>
        <fullName evidence="12">Na+/H+ antiporter</fullName>
    </submittedName>
</protein>
<dbReference type="RefSeq" id="WP_144842426.1">
    <property type="nucleotide sequence ID" value="NZ_VNJI01000001.1"/>
</dbReference>
<evidence type="ECO:0000256" key="1">
    <source>
        <dbReference type="ARBA" id="ARBA00004651"/>
    </source>
</evidence>
<keyword evidence="6 10" id="KW-0915">Sodium</keyword>
<keyword evidence="8 10" id="KW-0472">Membrane</keyword>
<dbReference type="AlphaFoldDB" id="A0A559KI84"/>
<evidence type="ECO:0000256" key="5">
    <source>
        <dbReference type="ARBA" id="ARBA00022989"/>
    </source>
</evidence>
<dbReference type="GO" id="GO:0051453">
    <property type="term" value="P:regulation of intracellular pH"/>
    <property type="evidence" value="ECO:0007669"/>
    <property type="project" value="TreeGrafter"/>
</dbReference>
<dbReference type="PANTHER" id="PTHR10110:SF86">
    <property type="entry name" value="SODIUM_HYDROGEN EXCHANGER 7"/>
    <property type="match status" value="1"/>
</dbReference>
<feature type="transmembrane region" description="Helical" evidence="10">
    <location>
        <begin position="391"/>
        <end position="414"/>
    </location>
</feature>
<comment type="function">
    <text evidence="10">Na(+)/H(+) antiporter that extrudes sodium in exchange for external protons.</text>
</comment>
<feature type="transmembrane region" description="Helical" evidence="10">
    <location>
        <begin position="85"/>
        <end position="107"/>
    </location>
</feature>
<reference evidence="12 13" key="1">
    <citation type="submission" date="2019-07" db="EMBL/GenBank/DDBJ databases">
        <authorList>
            <person name="Kim J."/>
        </authorList>
    </citation>
    <scope>NUCLEOTIDE SEQUENCE [LARGE SCALE GENOMIC DNA]</scope>
    <source>
        <strain evidence="12 13">JC52</strain>
    </source>
</reference>
<dbReference type="EMBL" id="VNJI01000001">
    <property type="protein sequence ID" value="TVY11844.1"/>
    <property type="molecule type" value="Genomic_DNA"/>
</dbReference>
<evidence type="ECO:0000256" key="3">
    <source>
        <dbReference type="ARBA" id="ARBA00022475"/>
    </source>
</evidence>
<feature type="transmembrane region" description="Helical" evidence="10">
    <location>
        <begin position="354"/>
        <end position="379"/>
    </location>
</feature>
<name>A0A559KI84_9BACL</name>
<keyword evidence="3 10" id="KW-1003">Cell membrane</keyword>
<keyword evidence="10" id="KW-0050">Antiport</keyword>
<feature type="transmembrane region" description="Helical" evidence="10">
    <location>
        <begin position="309"/>
        <end position="334"/>
    </location>
</feature>
<dbReference type="InterPro" id="IPR018422">
    <property type="entry name" value="Cation/H_exchanger_CPA1"/>
</dbReference>
<comment type="subcellular location">
    <subcellularLocation>
        <location evidence="1 10">Cell membrane</location>
        <topology evidence="1 10">Multi-pass membrane protein</topology>
    </subcellularLocation>
</comment>
<comment type="caution">
    <text evidence="12">The sequence shown here is derived from an EMBL/GenBank/DDBJ whole genome shotgun (WGS) entry which is preliminary data.</text>
</comment>
<evidence type="ECO:0000259" key="11">
    <source>
        <dbReference type="Pfam" id="PF00999"/>
    </source>
</evidence>
<dbReference type="NCBIfam" id="TIGR00831">
    <property type="entry name" value="a_cpa1"/>
    <property type="match status" value="1"/>
</dbReference>
<feature type="transmembrane region" description="Helical" evidence="10">
    <location>
        <begin position="183"/>
        <end position="208"/>
    </location>
</feature>
<dbReference type="GO" id="GO:0015386">
    <property type="term" value="F:potassium:proton antiporter activity"/>
    <property type="evidence" value="ECO:0007669"/>
    <property type="project" value="TreeGrafter"/>
</dbReference>
<dbReference type="Proteomes" id="UP000317036">
    <property type="component" value="Unassembled WGS sequence"/>
</dbReference>
<dbReference type="PANTHER" id="PTHR10110">
    <property type="entry name" value="SODIUM/HYDROGEN EXCHANGER"/>
    <property type="match status" value="1"/>
</dbReference>
<evidence type="ECO:0000256" key="10">
    <source>
        <dbReference type="RuleBase" id="RU366002"/>
    </source>
</evidence>
<comment type="caution">
    <text evidence="10">Lacks conserved residue(s) required for the propagation of feature annotation.</text>
</comment>
<feature type="transmembrane region" description="Helical" evidence="10">
    <location>
        <begin position="228"/>
        <end position="254"/>
    </location>
</feature>
<dbReference type="Gene3D" id="6.10.140.1330">
    <property type="match status" value="1"/>
</dbReference>
<dbReference type="Pfam" id="PF00999">
    <property type="entry name" value="Na_H_Exchanger"/>
    <property type="match status" value="1"/>
</dbReference>
<dbReference type="GO" id="GO:0005886">
    <property type="term" value="C:plasma membrane"/>
    <property type="evidence" value="ECO:0007669"/>
    <property type="project" value="UniProtKB-SubCell"/>
</dbReference>
<dbReference type="GO" id="GO:0098719">
    <property type="term" value="P:sodium ion import across plasma membrane"/>
    <property type="evidence" value="ECO:0007669"/>
    <property type="project" value="TreeGrafter"/>
</dbReference>
<dbReference type="InterPro" id="IPR006153">
    <property type="entry name" value="Cation/H_exchanger_TM"/>
</dbReference>
<evidence type="ECO:0000256" key="7">
    <source>
        <dbReference type="ARBA" id="ARBA00023065"/>
    </source>
</evidence>
<feature type="transmembrane region" description="Helical" evidence="10">
    <location>
        <begin position="46"/>
        <end position="65"/>
    </location>
</feature>
<proteinExistence type="inferred from homology"/>
<feature type="transmembrane region" description="Helical" evidence="10">
    <location>
        <begin position="274"/>
        <end position="297"/>
    </location>
</feature>
<keyword evidence="9 10" id="KW-0739">Sodium transport</keyword>
<organism evidence="12 13">
    <name type="scientific">Paenibacillus cremeus</name>
    <dbReference type="NCBI Taxonomy" id="2163881"/>
    <lineage>
        <taxon>Bacteria</taxon>
        <taxon>Bacillati</taxon>
        <taxon>Bacillota</taxon>
        <taxon>Bacilli</taxon>
        <taxon>Bacillales</taxon>
        <taxon>Paenibacillaceae</taxon>
        <taxon>Paenibacillus</taxon>
    </lineage>
</organism>
<keyword evidence="4 10" id="KW-0812">Transmembrane</keyword>